<dbReference type="Proteomes" id="UP000800041">
    <property type="component" value="Unassembled WGS sequence"/>
</dbReference>
<name>A0A6G1H8Q7_9PEZI</name>
<protein>
    <recommendedName>
        <fullName evidence="2">BAH domain-containing protein</fullName>
    </recommendedName>
</protein>
<evidence type="ECO:0000259" key="2">
    <source>
        <dbReference type="PROSITE" id="PS51038"/>
    </source>
</evidence>
<dbReference type="InterPro" id="IPR011011">
    <property type="entry name" value="Znf_FYVE_PHD"/>
</dbReference>
<feature type="compositionally biased region" description="Polar residues" evidence="1">
    <location>
        <begin position="61"/>
        <end position="76"/>
    </location>
</feature>
<sequence length="374" mass="42385">MARKSFASKGVGKAPPIDGHLAAAPPEATHVDWEKVAPDFTFQIISPPPNPNPKKRKRNVTDGQHQSSPFSETLSTDWAVEPADHWEQTQRYRKFTISKETFEVGNVLLIKNDEGTITSDPDSGLSPLANVLKNQWVAHVLEVRAGDEHHVYLRVYYLYRPEDLPMGRQPYHGTNELLASNEMCVIDAMTVNQRISTTHWDENDDSQDIPADLFWRQEYNFDTKKISKLRTHCICDQPYNPDPGRILLNCANNDCKKWLHGECIEKDAIKRAYKANDLKYPIQDSDDGSVTGTSVNGTPKSKTKNKWKKMKVADAPPKPPKPPVKLDFSAMLKSEASDTDDETINTLFVTDLRKGKRETKVMPVECLFCRHVID</sequence>
<dbReference type="GO" id="GO:0003682">
    <property type="term" value="F:chromatin binding"/>
    <property type="evidence" value="ECO:0007669"/>
    <property type="project" value="InterPro"/>
</dbReference>
<dbReference type="PROSITE" id="PS51038">
    <property type="entry name" value="BAH"/>
    <property type="match status" value="1"/>
</dbReference>
<dbReference type="EMBL" id="ML977144">
    <property type="protein sequence ID" value="KAF1989591.1"/>
    <property type="molecule type" value="Genomic_DNA"/>
</dbReference>
<reference evidence="3" key="1">
    <citation type="journal article" date="2020" name="Stud. Mycol.">
        <title>101 Dothideomycetes genomes: a test case for predicting lifestyles and emergence of pathogens.</title>
        <authorList>
            <person name="Haridas S."/>
            <person name="Albert R."/>
            <person name="Binder M."/>
            <person name="Bloem J."/>
            <person name="Labutti K."/>
            <person name="Salamov A."/>
            <person name="Andreopoulos B."/>
            <person name="Baker S."/>
            <person name="Barry K."/>
            <person name="Bills G."/>
            <person name="Bluhm B."/>
            <person name="Cannon C."/>
            <person name="Castanera R."/>
            <person name="Culley D."/>
            <person name="Daum C."/>
            <person name="Ezra D."/>
            <person name="Gonzalez J."/>
            <person name="Henrissat B."/>
            <person name="Kuo A."/>
            <person name="Liang C."/>
            <person name="Lipzen A."/>
            <person name="Lutzoni F."/>
            <person name="Magnuson J."/>
            <person name="Mondo S."/>
            <person name="Nolan M."/>
            <person name="Ohm R."/>
            <person name="Pangilinan J."/>
            <person name="Park H.-J."/>
            <person name="Ramirez L."/>
            <person name="Alfaro M."/>
            <person name="Sun H."/>
            <person name="Tritt A."/>
            <person name="Yoshinaga Y."/>
            <person name="Zwiers L.-H."/>
            <person name="Turgeon B."/>
            <person name="Goodwin S."/>
            <person name="Spatafora J."/>
            <person name="Crous P."/>
            <person name="Grigoriev I."/>
        </authorList>
    </citation>
    <scope>NUCLEOTIDE SEQUENCE</scope>
    <source>
        <strain evidence="3">CBS 113979</strain>
    </source>
</reference>
<feature type="compositionally biased region" description="Basic residues" evidence="1">
    <location>
        <begin position="301"/>
        <end position="310"/>
    </location>
</feature>
<feature type="region of interest" description="Disordered" evidence="1">
    <location>
        <begin position="40"/>
        <end position="76"/>
    </location>
</feature>
<organism evidence="3 4">
    <name type="scientific">Aulographum hederae CBS 113979</name>
    <dbReference type="NCBI Taxonomy" id="1176131"/>
    <lineage>
        <taxon>Eukaryota</taxon>
        <taxon>Fungi</taxon>
        <taxon>Dikarya</taxon>
        <taxon>Ascomycota</taxon>
        <taxon>Pezizomycotina</taxon>
        <taxon>Dothideomycetes</taxon>
        <taxon>Pleosporomycetidae</taxon>
        <taxon>Aulographales</taxon>
        <taxon>Aulographaceae</taxon>
    </lineage>
</organism>
<dbReference type="InterPro" id="IPR001025">
    <property type="entry name" value="BAH_dom"/>
</dbReference>
<dbReference type="OrthoDB" id="10259622at2759"/>
<dbReference type="InterPro" id="IPR013083">
    <property type="entry name" value="Znf_RING/FYVE/PHD"/>
</dbReference>
<dbReference type="AlphaFoldDB" id="A0A6G1H8Q7"/>
<feature type="region of interest" description="Disordered" evidence="1">
    <location>
        <begin position="1"/>
        <end position="26"/>
    </location>
</feature>
<dbReference type="PANTHER" id="PTHR46364">
    <property type="entry name" value="OS08G0421900 PROTEIN"/>
    <property type="match status" value="1"/>
</dbReference>
<evidence type="ECO:0000313" key="4">
    <source>
        <dbReference type="Proteomes" id="UP000800041"/>
    </source>
</evidence>
<feature type="compositionally biased region" description="Polar residues" evidence="1">
    <location>
        <begin position="288"/>
        <end position="299"/>
    </location>
</feature>
<accession>A0A6G1H8Q7</accession>
<gene>
    <name evidence="3" type="ORF">K402DRAFT_258286</name>
</gene>
<keyword evidence="4" id="KW-1185">Reference proteome</keyword>
<dbReference type="SMART" id="SM00439">
    <property type="entry name" value="BAH"/>
    <property type="match status" value="1"/>
</dbReference>
<feature type="region of interest" description="Disordered" evidence="1">
    <location>
        <begin position="284"/>
        <end position="326"/>
    </location>
</feature>
<dbReference type="SUPFAM" id="SSF57903">
    <property type="entry name" value="FYVE/PHD zinc finger"/>
    <property type="match status" value="1"/>
</dbReference>
<evidence type="ECO:0000313" key="3">
    <source>
        <dbReference type="EMBL" id="KAF1989591.1"/>
    </source>
</evidence>
<dbReference type="Gene3D" id="2.30.30.490">
    <property type="match status" value="1"/>
</dbReference>
<dbReference type="InterPro" id="IPR043151">
    <property type="entry name" value="BAH_sf"/>
</dbReference>
<evidence type="ECO:0000256" key="1">
    <source>
        <dbReference type="SAM" id="MobiDB-lite"/>
    </source>
</evidence>
<proteinExistence type="predicted"/>
<feature type="domain" description="BAH" evidence="2">
    <location>
        <begin position="100"/>
        <end position="230"/>
    </location>
</feature>
<dbReference type="CDD" id="cd04370">
    <property type="entry name" value="BAH"/>
    <property type="match status" value="1"/>
</dbReference>
<dbReference type="Gene3D" id="3.30.40.10">
    <property type="entry name" value="Zinc/RING finger domain, C3HC4 (zinc finger)"/>
    <property type="match status" value="1"/>
</dbReference>